<evidence type="ECO:0000313" key="1">
    <source>
        <dbReference type="EMBL" id="GAC32980.1"/>
    </source>
</evidence>
<keyword evidence="2" id="KW-1185">Reference proteome</keyword>
<dbReference type="STRING" id="1129793.GPLA_2075"/>
<organism evidence="1 2">
    <name type="scientific">Paraglaciecola polaris LMG 21857</name>
    <dbReference type="NCBI Taxonomy" id="1129793"/>
    <lineage>
        <taxon>Bacteria</taxon>
        <taxon>Pseudomonadati</taxon>
        <taxon>Pseudomonadota</taxon>
        <taxon>Gammaproteobacteria</taxon>
        <taxon>Alteromonadales</taxon>
        <taxon>Alteromonadaceae</taxon>
        <taxon>Paraglaciecola</taxon>
    </lineage>
</organism>
<name>K7ACA0_9ALTE</name>
<accession>K7ACA0</accession>
<proteinExistence type="predicted"/>
<evidence type="ECO:0000313" key="2">
    <source>
        <dbReference type="Proteomes" id="UP000006322"/>
    </source>
</evidence>
<dbReference type="AlphaFoldDB" id="K7ACA0"/>
<dbReference type="Proteomes" id="UP000006322">
    <property type="component" value="Unassembled WGS sequence"/>
</dbReference>
<reference evidence="2" key="1">
    <citation type="journal article" date="2014" name="Environ. Microbiol.">
        <title>Comparative genomics of the marine bacterial genus Glaciecola reveals the high degree of genomic diversity and genomic characteristic for cold adaptation.</title>
        <authorList>
            <person name="Qin Q.L."/>
            <person name="Xie B.B."/>
            <person name="Yu Y."/>
            <person name="Shu Y.L."/>
            <person name="Rong J.C."/>
            <person name="Zhang Y.J."/>
            <person name="Zhao D.L."/>
            <person name="Chen X.L."/>
            <person name="Zhang X.Y."/>
            <person name="Chen B."/>
            <person name="Zhou B.C."/>
            <person name="Zhang Y.Z."/>
        </authorList>
    </citation>
    <scope>NUCLEOTIDE SEQUENCE [LARGE SCALE GENOMIC DNA]</scope>
    <source>
        <strain evidence="2">LMG 21857</strain>
    </source>
</reference>
<dbReference type="EMBL" id="BAER01000045">
    <property type="protein sequence ID" value="GAC32980.1"/>
    <property type="molecule type" value="Genomic_DNA"/>
</dbReference>
<gene>
    <name evidence="1" type="ORF">GPLA_2075</name>
</gene>
<sequence length="44" mass="4700">MLGPVSAYLLNVRNMPTITDAIIGQLTKGMIIVATPMHSCVNTL</sequence>
<comment type="caution">
    <text evidence="1">The sequence shown here is derived from an EMBL/GenBank/DDBJ whole genome shotgun (WGS) entry which is preliminary data.</text>
</comment>
<protein>
    <submittedName>
        <fullName evidence="1">Uncharacterized protein</fullName>
    </submittedName>
</protein>